<dbReference type="AlphaFoldDB" id="A0A9P6D4J8"/>
<organism evidence="1 2">
    <name type="scientific">Pleurotus eryngii</name>
    <name type="common">Boletus of the steppes</name>
    <dbReference type="NCBI Taxonomy" id="5323"/>
    <lineage>
        <taxon>Eukaryota</taxon>
        <taxon>Fungi</taxon>
        <taxon>Dikarya</taxon>
        <taxon>Basidiomycota</taxon>
        <taxon>Agaricomycotina</taxon>
        <taxon>Agaricomycetes</taxon>
        <taxon>Agaricomycetidae</taxon>
        <taxon>Agaricales</taxon>
        <taxon>Pleurotineae</taxon>
        <taxon>Pleurotaceae</taxon>
        <taxon>Pleurotus</taxon>
    </lineage>
</organism>
<gene>
    <name evidence="1" type="ORF">BDN71DRAFT_1205607</name>
</gene>
<sequence>MRQLPNEMVCQIAGILRDASDFLILLERSLVCHVWNDFCRPLTVHTVVVRAQNFYAWLEFLHFTTPSILLNPPSNGTTACSIPPNGSGPVSSNSTLYGSRIAVLLLRRWPRCRLPWVSCLGSPPSCSKLST</sequence>
<accession>A0A9P6D4J8</accession>
<proteinExistence type="predicted"/>
<comment type="caution">
    <text evidence="1">The sequence shown here is derived from an EMBL/GenBank/DDBJ whole genome shotgun (WGS) entry which is preliminary data.</text>
</comment>
<evidence type="ECO:0000313" key="1">
    <source>
        <dbReference type="EMBL" id="KAF9492366.1"/>
    </source>
</evidence>
<reference evidence="1" key="1">
    <citation type="submission" date="2020-11" db="EMBL/GenBank/DDBJ databases">
        <authorList>
            <consortium name="DOE Joint Genome Institute"/>
            <person name="Ahrendt S."/>
            <person name="Riley R."/>
            <person name="Andreopoulos W."/>
            <person name="Labutti K."/>
            <person name="Pangilinan J."/>
            <person name="Ruiz-Duenas F.J."/>
            <person name="Barrasa J.M."/>
            <person name="Sanchez-Garcia M."/>
            <person name="Camarero S."/>
            <person name="Miyauchi S."/>
            <person name="Serrano A."/>
            <person name="Linde D."/>
            <person name="Babiker R."/>
            <person name="Drula E."/>
            <person name="Ayuso-Fernandez I."/>
            <person name="Pacheco R."/>
            <person name="Padilla G."/>
            <person name="Ferreira P."/>
            <person name="Barriuso J."/>
            <person name="Kellner H."/>
            <person name="Castanera R."/>
            <person name="Alfaro M."/>
            <person name="Ramirez L."/>
            <person name="Pisabarro A.G."/>
            <person name="Kuo A."/>
            <person name="Tritt A."/>
            <person name="Lipzen A."/>
            <person name="He G."/>
            <person name="Yan M."/>
            <person name="Ng V."/>
            <person name="Cullen D."/>
            <person name="Martin F."/>
            <person name="Rosso M.-N."/>
            <person name="Henrissat B."/>
            <person name="Hibbett D."/>
            <person name="Martinez A.T."/>
            <person name="Grigoriev I.V."/>
        </authorList>
    </citation>
    <scope>NUCLEOTIDE SEQUENCE</scope>
    <source>
        <strain evidence="1">ATCC 90797</strain>
    </source>
</reference>
<name>A0A9P6D4J8_PLEER</name>
<dbReference type="EMBL" id="MU154602">
    <property type="protein sequence ID" value="KAF9492366.1"/>
    <property type="molecule type" value="Genomic_DNA"/>
</dbReference>
<protein>
    <recommendedName>
        <fullName evidence="3">F-box domain-containing protein</fullName>
    </recommendedName>
</protein>
<evidence type="ECO:0000313" key="2">
    <source>
        <dbReference type="Proteomes" id="UP000807025"/>
    </source>
</evidence>
<evidence type="ECO:0008006" key="3">
    <source>
        <dbReference type="Google" id="ProtNLM"/>
    </source>
</evidence>
<keyword evidence="2" id="KW-1185">Reference proteome</keyword>
<dbReference type="Proteomes" id="UP000807025">
    <property type="component" value="Unassembled WGS sequence"/>
</dbReference>